<name>A0ABS6A155_9PROT</name>
<evidence type="ECO:0000313" key="2">
    <source>
        <dbReference type="Proteomes" id="UP000755654"/>
    </source>
</evidence>
<gene>
    <name evidence="1" type="ORF">HAP95_13985</name>
</gene>
<reference evidence="1 2" key="1">
    <citation type="journal article" date="2021" name="ISME J.">
        <title>Genomic evolution of the class Acidithiobacillia: deep-branching Proteobacteria living in extreme acidic conditions.</title>
        <authorList>
            <person name="Moya-Beltran A."/>
            <person name="Beard S."/>
            <person name="Rojas-Villalobos C."/>
            <person name="Issotta F."/>
            <person name="Gallardo Y."/>
            <person name="Ulloa R."/>
            <person name="Giaveno A."/>
            <person name="Degli Esposti M."/>
            <person name="Johnson D.B."/>
            <person name="Quatrini R."/>
        </authorList>
    </citation>
    <scope>NUCLEOTIDE SEQUENCE [LARGE SCALE GENOMIC DNA]</scope>
    <source>
        <strain evidence="1 2">RW2</strain>
    </source>
</reference>
<proteinExistence type="predicted"/>
<comment type="caution">
    <text evidence="1">The sequence shown here is derived from an EMBL/GenBank/DDBJ whole genome shotgun (WGS) entry which is preliminary data.</text>
</comment>
<dbReference type="RefSeq" id="WP_215884766.1">
    <property type="nucleotide sequence ID" value="NZ_JAAOMP010000153.1"/>
</dbReference>
<dbReference type="EMBL" id="JAAOMP010000153">
    <property type="protein sequence ID" value="MBU2761242.1"/>
    <property type="molecule type" value="Genomic_DNA"/>
</dbReference>
<sequence>MNAEDLIEAIRDAGASTDEDVKAALEDGEALGHIMGLAPLDPDDAASVAAHAEAQGIVEEAHASMI</sequence>
<organism evidence="1 2">
    <name type="scientific">Acidithiobacillus sulfurivorans</name>
    <dbReference type="NCBI Taxonomy" id="1958756"/>
    <lineage>
        <taxon>Bacteria</taxon>
        <taxon>Pseudomonadati</taxon>
        <taxon>Pseudomonadota</taxon>
        <taxon>Acidithiobacillia</taxon>
        <taxon>Acidithiobacillales</taxon>
        <taxon>Acidithiobacillaceae</taxon>
        <taxon>Acidithiobacillus</taxon>
    </lineage>
</organism>
<evidence type="ECO:0000313" key="1">
    <source>
        <dbReference type="EMBL" id="MBU2761242.1"/>
    </source>
</evidence>
<protein>
    <submittedName>
        <fullName evidence="1">Uncharacterized protein</fullName>
    </submittedName>
</protein>
<dbReference type="Proteomes" id="UP000755654">
    <property type="component" value="Unassembled WGS sequence"/>
</dbReference>
<keyword evidence="2" id="KW-1185">Reference proteome</keyword>
<accession>A0ABS6A155</accession>